<comment type="similarity">
    <text evidence="1">Belongs to the NAD(P)-dependent epimerase/dehydratase family. SDR39U1 subfamily.</text>
</comment>
<dbReference type="RefSeq" id="WP_168447229.1">
    <property type="nucleotide sequence ID" value="NZ_JAAXOW010000002.1"/>
</dbReference>
<protein>
    <submittedName>
        <fullName evidence="4">TIGR01777 family protein</fullName>
    </submittedName>
</protein>
<evidence type="ECO:0000313" key="4">
    <source>
        <dbReference type="EMBL" id="NKX93154.1"/>
    </source>
</evidence>
<evidence type="ECO:0000256" key="1">
    <source>
        <dbReference type="ARBA" id="ARBA00009353"/>
    </source>
</evidence>
<dbReference type="Pfam" id="PF01370">
    <property type="entry name" value="Epimerase"/>
    <property type="match status" value="1"/>
</dbReference>
<dbReference type="InterPro" id="IPR013549">
    <property type="entry name" value="DUF1731"/>
</dbReference>
<dbReference type="NCBIfam" id="TIGR01777">
    <property type="entry name" value="yfcH"/>
    <property type="match status" value="1"/>
</dbReference>
<dbReference type="EMBL" id="JAAXOW010000002">
    <property type="protein sequence ID" value="NKX93154.1"/>
    <property type="molecule type" value="Genomic_DNA"/>
</dbReference>
<comment type="caution">
    <text evidence="4">The sequence shown here is derived from an EMBL/GenBank/DDBJ whole genome shotgun (WGS) entry which is preliminary data.</text>
</comment>
<sequence>MPNSQTVLVSGASGLIGSALVAHLRSRGDTVLRLVRGTGAPAPGTLRWNPQTGDMPGAGLDGVDVVVNLSGAPIGTRRWTSSYRTTIVESRTRTSHVLSTWIAAQPEPPALVQASAIGRYPDSGAVPLDESAPVDDSFLGHVVETWESAATPARRAGARVAFARTGIVLTPDGGAVPPLLRLLRLGLGGPMGPGHQLWSWITMVDEIRALTHLIDSDVDGPANLVAPSPVSNAELTRALARALGRPAAVRAPAWGLRLALDGFASELLSSRNVVPATLLGSGFTFEHPDLASAIRWLIPPR</sequence>
<accession>A0A9X5IRP7</accession>
<gene>
    <name evidence="4" type="ORF">HF995_07690</name>
</gene>
<dbReference type="Pfam" id="PF08338">
    <property type="entry name" value="DUF1731"/>
    <property type="match status" value="1"/>
</dbReference>
<dbReference type="InterPro" id="IPR001509">
    <property type="entry name" value="Epimerase_deHydtase"/>
</dbReference>
<dbReference type="Gene3D" id="3.40.50.720">
    <property type="entry name" value="NAD(P)-binding Rossmann-like Domain"/>
    <property type="match status" value="1"/>
</dbReference>
<evidence type="ECO:0000259" key="3">
    <source>
        <dbReference type="Pfam" id="PF08338"/>
    </source>
</evidence>
<dbReference type="AlphaFoldDB" id="A0A9X5IRP7"/>
<dbReference type="PANTHER" id="PTHR11092:SF0">
    <property type="entry name" value="EPIMERASE FAMILY PROTEIN SDR39U1"/>
    <property type="match status" value="1"/>
</dbReference>
<dbReference type="InterPro" id="IPR036291">
    <property type="entry name" value="NAD(P)-bd_dom_sf"/>
</dbReference>
<keyword evidence="5" id="KW-1185">Reference proteome</keyword>
<dbReference type="SUPFAM" id="SSF51735">
    <property type="entry name" value="NAD(P)-binding Rossmann-fold domains"/>
    <property type="match status" value="1"/>
</dbReference>
<organism evidence="4 5">
    <name type="scientific">Sanguibacter hominis ATCC BAA-789</name>
    <dbReference type="NCBI Taxonomy" id="1312740"/>
    <lineage>
        <taxon>Bacteria</taxon>
        <taxon>Bacillati</taxon>
        <taxon>Actinomycetota</taxon>
        <taxon>Actinomycetes</taxon>
        <taxon>Micrococcales</taxon>
        <taxon>Sanguibacteraceae</taxon>
        <taxon>Sanguibacter</taxon>
    </lineage>
</organism>
<dbReference type="Proteomes" id="UP000774283">
    <property type="component" value="Unassembled WGS sequence"/>
</dbReference>
<proteinExistence type="inferred from homology"/>
<feature type="domain" description="NAD-dependent epimerase/dehydratase" evidence="2">
    <location>
        <begin position="7"/>
        <end position="216"/>
    </location>
</feature>
<evidence type="ECO:0000259" key="2">
    <source>
        <dbReference type="Pfam" id="PF01370"/>
    </source>
</evidence>
<evidence type="ECO:0000313" key="5">
    <source>
        <dbReference type="Proteomes" id="UP000774283"/>
    </source>
</evidence>
<dbReference type="PANTHER" id="PTHR11092">
    <property type="entry name" value="SUGAR NUCLEOTIDE EPIMERASE RELATED"/>
    <property type="match status" value="1"/>
</dbReference>
<reference evidence="4 5" key="1">
    <citation type="submission" date="2020-04" db="EMBL/GenBank/DDBJ databases">
        <title>MicrobeNet Type strains.</title>
        <authorList>
            <person name="Nicholson A.C."/>
        </authorList>
    </citation>
    <scope>NUCLEOTIDE SEQUENCE [LARGE SCALE GENOMIC DNA]</scope>
    <source>
        <strain evidence="4 5">ATCC BAA-789</strain>
    </source>
</reference>
<feature type="domain" description="DUF1731" evidence="3">
    <location>
        <begin position="251"/>
        <end position="297"/>
    </location>
</feature>
<name>A0A9X5IRP7_9MICO</name>
<dbReference type="InterPro" id="IPR010099">
    <property type="entry name" value="SDR39U1"/>
</dbReference>